<proteinExistence type="predicted"/>
<sequence>MSEDPAVLKNRGNELFRAGAFQEASNMYAQAEQAEPSNPVYASNLSAALLELGDYVGCLKSVLRAWRSLRSQPDQQGQLVTRLAKRLTKALCHGARAGTITGDTLATHREGIDQLRVASSCPASNSADELVVQGWMEWDVTSVEMDEYLEKRDTCRDGLSCMPIFFKPLDDTKEYYGIGHDHFIDLTAGWGMNDAQPLDFEALSIENLRSIAVLYGGVGDARHVLATLSGLSIAYNELSDDRKENVHVHLTLLDINDTTIARDLCLFMLLDELNRASDMVEKAEIKMTLMCMFCGAVMPSYCYNRLTRLFTDLSQRLSSSAWELPTWISLDQRSATGVVHALEYWLTASKSTQKILAEHEIPLPRSRREPLANFRPGEQPELKQRLEEKLANERQIIRDTLLNMSHEKLLASLVDSGLVSPYVSPAAARAALHDNIDALIDKYQEPLFGGPRTVEMEWYRLMKVFVLPEVLRSRHPDLDTLWKQVRSAQSLSHLVAREHVENDWQPNITLFDWYFDDPNCVYDEARTGYPNMKEDVFGVIQRMHNFNTQEHMPLYFEALAWDVCSVFFEKAAAALKAMESKVILEFMQGEICEELAQMRCDRDTTRPRKFPKKYTRMWLSNVPDYTHGPLNMIVYVAPNLQDHPQAALACNSLLNTSAWKDDEEYWHTYTLLTINEVPRYLGCNIISSSAVMDVLVLGSSPSFPRPLGDLASRDELMTWLTRLLFNTLIPGRTEPPPCNIRLPHNLVAFFGLLMYLSRIGYPGHWLSEFVARIFSGRMVSDIPPYTGEYPIAVEERTRRVPSRAVRTDPWLVEFETILATAYHAIPFPIAGALPSDFSNNSNDIAVWEAKVRPRPDFSPRGGFYSSPHHTCAQLLFYRSDKLTAREVIDHMHDIFEGKLTPSPGSFFVLTAPEHVVYWDKIRFRLSRQRVERMRAEKWSMVAYRNDTGMQATLPSPVSSWTVKEHVA</sequence>
<dbReference type="Gene3D" id="1.25.40.10">
    <property type="entry name" value="Tetratricopeptide repeat domain"/>
    <property type="match status" value="1"/>
</dbReference>
<dbReference type="OrthoDB" id="2423701at2759"/>
<dbReference type="EMBL" id="KZ857390">
    <property type="protein sequence ID" value="RDX52492.1"/>
    <property type="molecule type" value="Genomic_DNA"/>
</dbReference>
<gene>
    <name evidence="3" type="ORF">OH76DRAFT_1480607</name>
</gene>
<evidence type="ECO:0000313" key="4">
    <source>
        <dbReference type="Proteomes" id="UP000256964"/>
    </source>
</evidence>
<feature type="repeat" description="TPR" evidence="1">
    <location>
        <begin position="5"/>
        <end position="38"/>
    </location>
</feature>
<evidence type="ECO:0000259" key="2">
    <source>
        <dbReference type="Pfam" id="PF14737"/>
    </source>
</evidence>
<name>A0A371DIZ6_9APHY</name>
<dbReference type="InterPro" id="IPR011990">
    <property type="entry name" value="TPR-like_helical_dom_sf"/>
</dbReference>
<evidence type="ECO:0000256" key="1">
    <source>
        <dbReference type="PROSITE-ProRule" id="PRU00339"/>
    </source>
</evidence>
<dbReference type="AlphaFoldDB" id="A0A371DIZ6"/>
<dbReference type="InterPro" id="IPR019734">
    <property type="entry name" value="TPR_rpt"/>
</dbReference>
<reference evidence="3 4" key="1">
    <citation type="journal article" date="2018" name="Biotechnol. Biofuels">
        <title>Integrative visual omics of the white-rot fungus Polyporus brumalis exposes the biotechnological potential of its oxidative enzymes for delignifying raw plant biomass.</title>
        <authorList>
            <person name="Miyauchi S."/>
            <person name="Rancon A."/>
            <person name="Drula E."/>
            <person name="Hage H."/>
            <person name="Chaduli D."/>
            <person name="Favel A."/>
            <person name="Grisel S."/>
            <person name="Henrissat B."/>
            <person name="Herpoel-Gimbert I."/>
            <person name="Ruiz-Duenas F.J."/>
            <person name="Chevret D."/>
            <person name="Hainaut M."/>
            <person name="Lin J."/>
            <person name="Wang M."/>
            <person name="Pangilinan J."/>
            <person name="Lipzen A."/>
            <person name="Lesage-Meessen L."/>
            <person name="Navarro D."/>
            <person name="Riley R."/>
            <person name="Grigoriev I.V."/>
            <person name="Zhou S."/>
            <person name="Raouche S."/>
            <person name="Rosso M.N."/>
        </authorList>
    </citation>
    <scope>NUCLEOTIDE SEQUENCE [LARGE SCALE GENOMIC DNA]</scope>
    <source>
        <strain evidence="3 4">BRFM 1820</strain>
    </source>
</reference>
<keyword evidence="1" id="KW-0802">TPR repeat</keyword>
<accession>A0A371DIZ6</accession>
<evidence type="ECO:0000313" key="3">
    <source>
        <dbReference type="EMBL" id="RDX52492.1"/>
    </source>
</evidence>
<protein>
    <recommendedName>
        <fullName evidence="2">DUF4470 domain-containing protein</fullName>
    </recommendedName>
</protein>
<dbReference type="InterPro" id="IPR027974">
    <property type="entry name" value="DUF4470"/>
</dbReference>
<dbReference type="Proteomes" id="UP000256964">
    <property type="component" value="Unassembled WGS sequence"/>
</dbReference>
<dbReference type="STRING" id="139420.A0A371DIZ6"/>
<dbReference type="PROSITE" id="PS50005">
    <property type="entry name" value="TPR"/>
    <property type="match status" value="1"/>
</dbReference>
<dbReference type="Pfam" id="PF14737">
    <property type="entry name" value="DUF4470"/>
    <property type="match status" value="1"/>
</dbReference>
<keyword evidence="4" id="KW-1185">Reference proteome</keyword>
<feature type="domain" description="DUF4470" evidence="2">
    <location>
        <begin position="207"/>
        <end position="291"/>
    </location>
</feature>
<dbReference type="SUPFAM" id="SSF48452">
    <property type="entry name" value="TPR-like"/>
    <property type="match status" value="1"/>
</dbReference>
<organism evidence="3 4">
    <name type="scientific">Lentinus brumalis</name>
    <dbReference type="NCBI Taxonomy" id="2498619"/>
    <lineage>
        <taxon>Eukaryota</taxon>
        <taxon>Fungi</taxon>
        <taxon>Dikarya</taxon>
        <taxon>Basidiomycota</taxon>
        <taxon>Agaricomycotina</taxon>
        <taxon>Agaricomycetes</taxon>
        <taxon>Polyporales</taxon>
        <taxon>Polyporaceae</taxon>
        <taxon>Lentinus</taxon>
    </lineage>
</organism>